<name>A0AA40SC89_9ACTN</name>
<feature type="region of interest" description="Disordered" evidence="1">
    <location>
        <begin position="338"/>
        <end position="369"/>
    </location>
</feature>
<dbReference type="AlphaFoldDB" id="A0AA40SC89"/>
<dbReference type="InterPro" id="IPR025295">
    <property type="entry name" value="eCIS_core_dom"/>
</dbReference>
<feature type="domain" description="eCIS core" evidence="2">
    <location>
        <begin position="86"/>
        <end position="157"/>
    </location>
</feature>
<evidence type="ECO:0000313" key="4">
    <source>
        <dbReference type="Proteomes" id="UP000530412"/>
    </source>
</evidence>
<accession>A0AA40SC89</accession>
<feature type="compositionally biased region" description="Basic and acidic residues" evidence="1">
    <location>
        <begin position="8"/>
        <end position="17"/>
    </location>
</feature>
<evidence type="ECO:0000313" key="3">
    <source>
        <dbReference type="EMBL" id="MBA8943525.1"/>
    </source>
</evidence>
<evidence type="ECO:0000256" key="1">
    <source>
        <dbReference type="SAM" id="MobiDB-lite"/>
    </source>
</evidence>
<organism evidence="3 4">
    <name type="scientific">Streptomyces calvus</name>
    <dbReference type="NCBI Taxonomy" id="67282"/>
    <lineage>
        <taxon>Bacteria</taxon>
        <taxon>Bacillati</taxon>
        <taxon>Actinomycetota</taxon>
        <taxon>Actinomycetes</taxon>
        <taxon>Kitasatosporales</taxon>
        <taxon>Streptomycetaceae</taxon>
        <taxon>Streptomyces</taxon>
    </lineage>
</organism>
<feature type="compositionally biased region" description="Basic and acidic residues" evidence="1">
    <location>
        <begin position="358"/>
        <end position="369"/>
    </location>
</feature>
<dbReference type="Proteomes" id="UP000530412">
    <property type="component" value="Unassembled WGS sequence"/>
</dbReference>
<comment type="caution">
    <text evidence="3">The sequence shown here is derived from an EMBL/GenBank/DDBJ whole genome shotgun (WGS) entry which is preliminary data.</text>
</comment>
<gene>
    <name evidence="3" type="ORF">FHS33_001931</name>
</gene>
<feature type="region of interest" description="Disordered" evidence="1">
    <location>
        <begin position="1"/>
        <end position="49"/>
    </location>
</feature>
<sequence>MRTSRSRAGQDDNERTAAHGPAAGRKTAPGSAAVPPPLTADALRAAQRGAGNAAVTGMIARRTRATPAPEQPDPGVHEVLRSAGKPLAEPVRQEMEARLGADFSDVRLHTGATARRSAAGIGARAYTSGSHIVIGDGGGDKHTLAHELTHVIQQRRGPVLGTDNGSGLSISDPSDRFEHEAEANARRVLSGPVPVARAVDTGATAPGAGPVASPDTAQVQRAVGFEFEVTDGWRFYEYDEDESSKHLKKDTKEALIPLGDSYVSADNGNVEFVTKPLSDIATVEKALGEIVEFHTKLTSSKNHREGPYEITTGSQGKAKPQATLGIKMEHIGTLVKTLRDRSRQADEPPPSKMGRTLRSRDSGRKERVEISNRVTNGLSNLPVAHDRAEQIAAAGDGFASMEASVKQEVTGFLAVIMKTLDDAGGRGSELVDPKYFFSMMPRTDFFSMHRSMSEEAKEWLSNHRDDVYTAMGTVGFPVDEPVFGSPYKMEVDPEEGLDPRMTRRTWLDPVLGGHSARVPDASSLPLKDTMSPPPGYPRHKGERADEGLGAMSTDQEGLSLFELRDLGKHAMPKEQWTPLAVFIAHMVGDATNDDRLKP</sequence>
<reference evidence="3 4" key="1">
    <citation type="submission" date="2020-08" db="EMBL/GenBank/DDBJ databases">
        <title>Genomic Encyclopedia of Type Strains, Phase III (KMG-III): the genomes of soil and plant-associated and newly described type strains.</title>
        <authorList>
            <person name="Whitman W."/>
        </authorList>
    </citation>
    <scope>NUCLEOTIDE SEQUENCE [LARGE SCALE GENOMIC DNA]</scope>
    <source>
        <strain evidence="3 4">CECT 3271</strain>
    </source>
</reference>
<feature type="region of interest" description="Disordered" evidence="1">
    <location>
        <begin position="517"/>
        <end position="545"/>
    </location>
</feature>
<dbReference type="Pfam" id="PF13699">
    <property type="entry name" value="eCIS_core"/>
    <property type="match status" value="1"/>
</dbReference>
<evidence type="ECO:0000259" key="2">
    <source>
        <dbReference type="Pfam" id="PF13699"/>
    </source>
</evidence>
<protein>
    <recommendedName>
        <fullName evidence="2">eCIS core domain-containing protein</fullName>
    </recommendedName>
</protein>
<dbReference type="EMBL" id="JACJIE010000003">
    <property type="protein sequence ID" value="MBA8943525.1"/>
    <property type="molecule type" value="Genomic_DNA"/>
</dbReference>
<proteinExistence type="predicted"/>